<evidence type="ECO:0000256" key="2">
    <source>
        <dbReference type="ARBA" id="ARBA00009843"/>
    </source>
</evidence>
<feature type="transmembrane region" description="Helical" evidence="8">
    <location>
        <begin position="254"/>
        <end position="272"/>
    </location>
</feature>
<dbReference type="PRINTS" id="PR00758">
    <property type="entry name" value="ARSENICPUMP"/>
</dbReference>
<keyword evidence="5 8" id="KW-0812">Transmembrane</keyword>
<feature type="transmembrane region" description="Helical" evidence="8">
    <location>
        <begin position="663"/>
        <end position="684"/>
    </location>
</feature>
<dbReference type="Pfam" id="PF03600">
    <property type="entry name" value="CitMHS"/>
    <property type="match status" value="1"/>
</dbReference>
<feature type="transmembrane region" description="Helical" evidence="8">
    <location>
        <begin position="430"/>
        <end position="453"/>
    </location>
</feature>
<evidence type="ECO:0000256" key="5">
    <source>
        <dbReference type="ARBA" id="ARBA00022692"/>
    </source>
</evidence>
<evidence type="ECO:0000256" key="7">
    <source>
        <dbReference type="ARBA" id="ARBA00023136"/>
    </source>
</evidence>
<keyword evidence="3" id="KW-0813">Transport</keyword>
<evidence type="ECO:0000256" key="4">
    <source>
        <dbReference type="ARBA" id="ARBA00022475"/>
    </source>
</evidence>
<feature type="domain" description="Citrate transporter-like" evidence="9">
    <location>
        <begin position="267"/>
        <end position="629"/>
    </location>
</feature>
<keyword evidence="7 8" id="KW-0472">Membrane</keyword>
<dbReference type="GO" id="GO:0005886">
    <property type="term" value="C:plasma membrane"/>
    <property type="evidence" value="ECO:0007669"/>
    <property type="project" value="UniProtKB-SubCell"/>
</dbReference>
<accession>D8LVL0</accession>
<protein>
    <recommendedName>
        <fullName evidence="9">Citrate transporter-like domain-containing protein</fullName>
    </recommendedName>
</protein>
<dbReference type="GO" id="GO:0015105">
    <property type="term" value="F:arsenite transmembrane transporter activity"/>
    <property type="evidence" value="ECO:0007669"/>
    <property type="project" value="InterPro"/>
</dbReference>
<dbReference type="AlphaFoldDB" id="D8LVL0"/>
<organism evidence="10">
    <name type="scientific">Blastocystis hominis</name>
    <dbReference type="NCBI Taxonomy" id="12968"/>
    <lineage>
        <taxon>Eukaryota</taxon>
        <taxon>Sar</taxon>
        <taxon>Stramenopiles</taxon>
        <taxon>Bigyra</taxon>
        <taxon>Opalozoa</taxon>
        <taxon>Opalinata</taxon>
        <taxon>Blastocystidae</taxon>
        <taxon>Blastocystis</taxon>
    </lineage>
</organism>
<feature type="transmembrane region" description="Helical" evidence="8">
    <location>
        <begin position="536"/>
        <end position="558"/>
    </location>
</feature>
<evidence type="ECO:0000256" key="1">
    <source>
        <dbReference type="ARBA" id="ARBA00004651"/>
    </source>
</evidence>
<feature type="transmembrane region" description="Helical" evidence="8">
    <location>
        <begin position="316"/>
        <end position="337"/>
    </location>
</feature>
<dbReference type="CDD" id="cd01116">
    <property type="entry name" value="P_permease"/>
    <property type="match status" value="1"/>
</dbReference>
<gene>
    <name evidence="10" type="ORF">GSBLH_T00000260001</name>
</gene>
<evidence type="ECO:0000256" key="3">
    <source>
        <dbReference type="ARBA" id="ARBA00022448"/>
    </source>
</evidence>
<feature type="transmembrane region" description="Helical" evidence="8">
    <location>
        <begin position="349"/>
        <end position="375"/>
    </location>
</feature>
<evidence type="ECO:0000259" key="9">
    <source>
        <dbReference type="Pfam" id="PF03600"/>
    </source>
</evidence>
<keyword evidence="11" id="KW-1185">Reference proteome</keyword>
<feature type="transmembrane region" description="Helical" evidence="8">
    <location>
        <begin position="619"/>
        <end position="643"/>
    </location>
</feature>
<dbReference type="InterPro" id="IPR000802">
    <property type="entry name" value="Arsenical_pump_ArsB"/>
</dbReference>
<dbReference type="EMBL" id="FN668638">
    <property type="protein sequence ID" value="CBK19849.2"/>
    <property type="molecule type" value="Genomic_DNA"/>
</dbReference>
<evidence type="ECO:0000313" key="11">
    <source>
        <dbReference type="Proteomes" id="UP000008312"/>
    </source>
</evidence>
<evidence type="ECO:0000256" key="8">
    <source>
        <dbReference type="SAM" id="Phobius"/>
    </source>
</evidence>
<dbReference type="Proteomes" id="UP000008312">
    <property type="component" value="Unassembled WGS sequence"/>
</dbReference>
<feature type="transmembrane region" description="Helical" evidence="8">
    <location>
        <begin position="95"/>
        <end position="117"/>
    </location>
</feature>
<feature type="transmembrane region" description="Helical" evidence="8">
    <location>
        <begin position="578"/>
        <end position="598"/>
    </location>
</feature>
<dbReference type="InterPro" id="IPR004680">
    <property type="entry name" value="Cit_transptr-like_dom"/>
</dbReference>
<feature type="transmembrane region" description="Helical" evidence="8">
    <location>
        <begin position="279"/>
        <end position="296"/>
    </location>
</feature>
<reference evidence="10" key="1">
    <citation type="submission" date="2010-02" db="EMBL/GenBank/DDBJ databases">
        <title>Sequencing and annotation of the Blastocystis hominis genome.</title>
        <authorList>
            <person name="Wincker P."/>
        </authorList>
    </citation>
    <scope>NUCLEOTIDE SEQUENCE</scope>
    <source>
        <strain evidence="10">Singapore isolate B</strain>
    </source>
</reference>
<dbReference type="PANTHER" id="PTHR43568:SF1">
    <property type="entry name" value="P PROTEIN"/>
    <property type="match status" value="1"/>
</dbReference>
<comment type="similarity">
    <text evidence="2">Belongs to the CitM (TC 2.A.11) transporter family.</text>
</comment>
<keyword evidence="4" id="KW-1003">Cell membrane</keyword>
<keyword evidence="6 8" id="KW-1133">Transmembrane helix</keyword>
<evidence type="ECO:0000256" key="6">
    <source>
        <dbReference type="ARBA" id="ARBA00022989"/>
    </source>
</evidence>
<dbReference type="PANTHER" id="PTHR43568">
    <property type="entry name" value="P PROTEIN"/>
    <property type="match status" value="1"/>
</dbReference>
<dbReference type="OMA" id="NMILATH"/>
<feature type="transmembrane region" description="Helical" evidence="8">
    <location>
        <begin position="479"/>
        <end position="499"/>
    </location>
</feature>
<dbReference type="RefSeq" id="XP_012893897.1">
    <property type="nucleotide sequence ID" value="XM_013038443.1"/>
</dbReference>
<proteinExistence type="inferred from homology"/>
<dbReference type="GeneID" id="24917575"/>
<dbReference type="OrthoDB" id="442352at2759"/>
<dbReference type="InterPro" id="IPR051475">
    <property type="entry name" value="Diverse_Ion_Transporter"/>
</dbReference>
<dbReference type="InParanoid" id="D8LVL0"/>
<sequence>MLPPPDPLAANPFEVKQSRTVNRGCCGSQKQETVMLMMPNTTLQRTNHQLRKRRRLLNAHDTQLMQTALQQEPTVEELEKKPSPYLTKLTLKDKIISGITAVVCIGVLVMLLVHHFVPYDDGLHSTPMLGYSMSIPGGFRSIIANKTDYYEVDSSHRGLYEIRTSIQRHDTIPYTLSYQLYAVKSTMEEVALGNPVVIASSETKETEDLSEFDEMDNEVFNDKSTTVIAKVTTNSTEPVSYVMFISSMAPVGRYRILLGSILLVAVYVLLLLEIINRAVVAFIGAFLTLLLISFISEAPSLDTVVNWMDASTLCLLFGMMIMIQMLSTTGLFEYMAVTMLIWSHGNIKVLNVCLCLLTALCSAFLDNVTTMLLIAPVTIEVSRMMKVNPIPFLLPEVIFANLGGTATQIGDPPNIIIGNMLKEHIGFVDFIIHLTPCVIICLICVYPFVLWYYRKDLNKPNFQVDLSLREKYQIKDKPLLLKCGTVLITVIILFFLHSFHHIDTAFLAVAGAFACFFLGTSEDLHTTFELLEWETLVFFAGLFIMIEGINEIGVIRAIGEAVSSLIIKAPVKWQSFLAHMMILWVSGLASSVLDNIAFTATMIPVIQVLGSHSELNLDVVTLAWTLALGACFGGNGTLVGAGANLVTAGICATNGHPVSFGMFFKFGFSCMIISMVVSTVYVTLRYVQF</sequence>
<comment type="subcellular location">
    <subcellularLocation>
        <location evidence="1">Cell membrane</location>
        <topology evidence="1">Multi-pass membrane protein</topology>
    </subcellularLocation>
</comment>
<evidence type="ECO:0000313" key="10">
    <source>
        <dbReference type="EMBL" id="CBK19849.2"/>
    </source>
</evidence>
<name>D8LVL0_BLAHO</name>